<sequence>MKSQNLAVILIYMAVLFHLLAISGWVKIELLQPMQLATLAFMLTALFVLRKKKRKTKRRPRKPPAEVGVLLDRADEGKDP</sequence>
<evidence type="ECO:0000313" key="3">
    <source>
        <dbReference type="EMBL" id="RNB75261.1"/>
    </source>
</evidence>
<feature type="region of interest" description="Disordered" evidence="1">
    <location>
        <begin position="54"/>
        <end position="80"/>
    </location>
</feature>
<evidence type="ECO:0000256" key="1">
    <source>
        <dbReference type="SAM" id="MobiDB-lite"/>
    </source>
</evidence>
<comment type="caution">
    <text evidence="3">The sequence shown here is derived from an EMBL/GenBank/DDBJ whole genome shotgun (WGS) entry which is preliminary data.</text>
</comment>
<reference evidence="3 4" key="1">
    <citation type="submission" date="2018-10" db="EMBL/GenBank/DDBJ databases">
        <title>Phylogenomics of Brevibacillus.</title>
        <authorList>
            <person name="Dunlap C."/>
        </authorList>
    </citation>
    <scope>NUCLEOTIDE SEQUENCE [LARGE SCALE GENOMIC DNA]</scope>
    <source>
        <strain evidence="3 4">JCM 12215</strain>
    </source>
</reference>
<organism evidence="3 4">
    <name type="scientific">Brevibacillus invocatus</name>
    <dbReference type="NCBI Taxonomy" id="173959"/>
    <lineage>
        <taxon>Bacteria</taxon>
        <taxon>Bacillati</taxon>
        <taxon>Bacillota</taxon>
        <taxon>Bacilli</taxon>
        <taxon>Bacillales</taxon>
        <taxon>Paenibacillaceae</taxon>
        <taxon>Brevibacillus</taxon>
    </lineage>
</organism>
<accession>A0A3M8CI87</accession>
<dbReference type="Proteomes" id="UP000282028">
    <property type="component" value="Unassembled WGS sequence"/>
</dbReference>
<proteinExistence type="predicted"/>
<keyword evidence="2" id="KW-0812">Transmembrane</keyword>
<dbReference type="RefSeq" id="WP_122908242.1">
    <property type="nucleotide sequence ID" value="NZ_CBCSBE010000001.1"/>
</dbReference>
<feature type="transmembrane region" description="Helical" evidence="2">
    <location>
        <begin position="32"/>
        <end position="49"/>
    </location>
</feature>
<protein>
    <submittedName>
        <fullName evidence="3">Uncharacterized protein</fullName>
    </submittedName>
</protein>
<evidence type="ECO:0000313" key="4">
    <source>
        <dbReference type="Proteomes" id="UP000282028"/>
    </source>
</evidence>
<evidence type="ECO:0000256" key="2">
    <source>
        <dbReference type="SAM" id="Phobius"/>
    </source>
</evidence>
<gene>
    <name evidence="3" type="ORF">EDM52_06640</name>
</gene>
<dbReference type="OrthoDB" id="2476117at2"/>
<keyword evidence="4" id="KW-1185">Reference proteome</keyword>
<name>A0A3M8CI87_9BACL</name>
<keyword evidence="2" id="KW-0472">Membrane</keyword>
<feature type="transmembrane region" description="Helical" evidence="2">
    <location>
        <begin position="7"/>
        <end position="26"/>
    </location>
</feature>
<keyword evidence="2" id="KW-1133">Transmembrane helix</keyword>
<dbReference type="EMBL" id="RHHR01000010">
    <property type="protein sequence ID" value="RNB75261.1"/>
    <property type="molecule type" value="Genomic_DNA"/>
</dbReference>
<dbReference type="AlphaFoldDB" id="A0A3M8CI87"/>